<organism evidence="1 2">
    <name type="scientific">Shewanella phaeophyticola</name>
    <dbReference type="NCBI Taxonomy" id="2978345"/>
    <lineage>
        <taxon>Bacteria</taxon>
        <taxon>Pseudomonadati</taxon>
        <taxon>Pseudomonadota</taxon>
        <taxon>Gammaproteobacteria</taxon>
        <taxon>Alteromonadales</taxon>
        <taxon>Shewanellaceae</taxon>
        <taxon>Shewanella</taxon>
    </lineage>
</organism>
<reference evidence="1" key="1">
    <citation type="submission" date="2022-09" db="EMBL/GenBank/DDBJ databases">
        <title>Shewanella sp. KJ10-1 sp.nov, isolated from marine algae.</title>
        <authorList>
            <person name="Butt M."/>
            <person name="Lee J.K."/>
            <person name="Kim J.M."/>
            <person name="Choi D.G."/>
        </authorList>
    </citation>
    <scope>NUCLEOTIDE SEQUENCE</scope>
    <source>
        <strain evidence="1">KJ10-1</strain>
    </source>
</reference>
<gene>
    <name evidence="1" type="ORF">N4T56_00430</name>
</gene>
<dbReference type="RefSeq" id="WP_261731843.1">
    <property type="nucleotide sequence ID" value="NZ_JAODOQ010000001.1"/>
</dbReference>
<accession>A0ABT2NYK4</accession>
<name>A0ABT2NYK4_9GAMM</name>
<proteinExistence type="predicted"/>
<evidence type="ECO:0000313" key="1">
    <source>
        <dbReference type="EMBL" id="MCT8985282.1"/>
    </source>
</evidence>
<evidence type="ECO:0000313" key="2">
    <source>
        <dbReference type="Proteomes" id="UP001431192"/>
    </source>
</evidence>
<dbReference type="EMBL" id="JAODOQ010000001">
    <property type="protein sequence ID" value="MCT8985282.1"/>
    <property type="molecule type" value="Genomic_DNA"/>
</dbReference>
<protein>
    <submittedName>
        <fullName evidence="1">Uncharacterized protein</fullName>
    </submittedName>
</protein>
<dbReference type="Proteomes" id="UP001431192">
    <property type="component" value="Unassembled WGS sequence"/>
</dbReference>
<comment type="caution">
    <text evidence="1">The sequence shown here is derived from an EMBL/GenBank/DDBJ whole genome shotgun (WGS) entry which is preliminary data.</text>
</comment>
<keyword evidence="2" id="KW-1185">Reference proteome</keyword>
<sequence>MSDGIKWKLAIINNSIEKLVKIVEQNEDSNRLQELKSFLGKDNKLKASSFDDIKNWFDLLKTETLKDFKKIISQVKYEESHERIRLDASLYSALESIRKEKNLNSIEDVIYNLVIFLRNSELKHGNNTFLSMTKDEVNSKGSVFPL</sequence>